<dbReference type="GO" id="GO:0005634">
    <property type="term" value="C:nucleus"/>
    <property type="evidence" value="ECO:0007669"/>
    <property type="project" value="UniProtKB-SubCell"/>
</dbReference>
<protein>
    <recommendedName>
        <fullName evidence="2">protein-serine/threonine phosphatase</fullName>
        <ecNumber evidence="2">3.1.3.16</ecNumber>
    </recommendedName>
</protein>
<gene>
    <name evidence="8" type="ORF">RND81_03G054000</name>
</gene>
<dbReference type="PROSITE" id="PS50969">
    <property type="entry name" value="FCP1"/>
    <property type="match status" value="1"/>
</dbReference>
<proteinExistence type="predicted"/>
<name>A0AAW1M433_SAPOF</name>
<evidence type="ECO:0000259" key="7">
    <source>
        <dbReference type="PROSITE" id="PS50969"/>
    </source>
</evidence>
<evidence type="ECO:0000313" key="8">
    <source>
        <dbReference type="EMBL" id="KAK9740690.1"/>
    </source>
</evidence>
<dbReference type="EMBL" id="JBDFQZ010000003">
    <property type="protein sequence ID" value="KAK9740690.1"/>
    <property type="molecule type" value="Genomic_DNA"/>
</dbReference>
<dbReference type="PANTHER" id="PTHR23081:SF36">
    <property type="entry name" value="RNA POLYMERASE II SUBUNIT A C-TERMINAL DOMAIN PHOSPHATASE"/>
    <property type="match status" value="1"/>
</dbReference>
<dbReference type="SMART" id="SM00577">
    <property type="entry name" value="CPDc"/>
    <property type="match status" value="1"/>
</dbReference>
<comment type="subcellular location">
    <subcellularLocation>
        <location evidence="1">Nucleus</location>
    </subcellularLocation>
</comment>
<dbReference type="CDD" id="cd07521">
    <property type="entry name" value="HAD_FCP1-like"/>
    <property type="match status" value="1"/>
</dbReference>
<keyword evidence="9" id="KW-1185">Reference proteome</keyword>
<keyword evidence="4" id="KW-0539">Nucleus</keyword>
<dbReference type="AlphaFoldDB" id="A0AAW1M433"/>
<accession>A0AAW1M433</accession>
<evidence type="ECO:0000256" key="3">
    <source>
        <dbReference type="ARBA" id="ARBA00022801"/>
    </source>
</evidence>
<organism evidence="8 9">
    <name type="scientific">Saponaria officinalis</name>
    <name type="common">Common soapwort</name>
    <name type="synonym">Lychnis saponaria</name>
    <dbReference type="NCBI Taxonomy" id="3572"/>
    <lineage>
        <taxon>Eukaryota</taxon>
        <taxon>Viridiplantae</taxon>
        <taxon>Streptophyta</taxon>
        <taxon>Embryophyta</taxon>
        <taxon>Tracheophyta</taxon>
        <taxon>Spermatophyta</taxon>
        <taxon>Magnoliopsida</taxon>
        <taxon>eudicotyledons</taxon>
        <taxon>Gunneridae</taxon>
        <taxon>Pentapetalae</taxon>
        <taxon>Caryophyllales</taxon>
        <taxon>Caryophyllaceae</taxon>
        <taxon>Caryophylleae</taxon>
        <taxon>Saponaria</taxon>
    </lineage>
</organism>
<dbReference type="GO" id="GO:0008420">
    <property type="term" value="F:RNA polymerase II CTD heptapeptide repeat phosphatase activity"/>
    <property type="evidence" value="ECO:0007669"/>
    <property type="project" value="InterPro"/>
</dbReference>
<comment type="catalytic activity">
    <reaction evidence="6">
        <text>O-phospho-L-threonyl-[protein] + H2O = L-threonyl-[protein] + phosphate</text>
        <dbReference type="Rhea" id="RHEA:47004"/>
        <dbReference type="Rhea" id="RHEA-COMP:11060"/>
        <dbReference type="Rhea" id="RHEA-COMP:11605"/>
        <dbReference type="ChEBI" id="CHEBI:15377"/>
        <dbReference type="ChEBI" id="CHEBI:30013"/>
        <dbReference type="ChEBI" id="CHEBI:43474"/>
        <dbReference type="ChEBI" id="CHEBI:61977"/>
        <dbReference type="EC" id="3.1.3.16"/>
    </reaction>
</comment>
<dbReference type="InterPro" id="IPR039189">
    <property type="entry name" value="Fcp1"/>
</dbReference>
<dbReference type="PANTHER" id="PTHR23081">
    <property type="entry name" value="RNA POLYMERASE II CTD PHOSPHATASE"/>
    <property type="match status" value="1"/>
</dbReference>
<dbReference type="Pfam" id="PF03031">
    <property type="entry name" value="NIF"/>
    <property type="match status" value="1"/>
</dbReference>
<dbReference type="Gene3D" id="3.40.50.1000">
    <property type="entry name" value="HAD superfamily/HAD-like"/>
    <property type="match status" value="1"/>
</dbReference>
<comment type="caution">
    <text evidence="8">The sequence shown here is derived from an EMBL/GenBank/DDBJ whole genome shotgun (WGS) entry which is preliminary data.</text>
</comment>
<feature type="domain" description="FCP1 homology" evidence="7">
    <location>
        <begin position="61"/>
        <end position="224"/>
    </location>
</feature>
<comment type="catalytic activity">
    <reaction evidence="5">
        <text>O-phospho-L-seryl-[protein] + H2O = L-seryl-[protein] + phosphate</text>
        <dbReference type="Rhea" id="RHEA:20629"/>
        <dbReference type="Rhea" id="RHEA-COMP:9863"/>
        <dbReference type="Rhea" id="RHEA-COMP:11604"/>
        <dbReference type="ChEBI" id="CHEBI:15377"/>
        <dbReference type="ChEBI" id="CHEBI:29999"/>
        <dbReference type="ChEBI" id="CHEBI:43474"/>
        <dbReference type="ChEBI" id="CHEBI:83421"/>
        <dbReference type="EC" id="3.1.3.16"/>
    </reaction>
</comment>
<dbReference type="SUPFAM" id="SSF56784">
    <property type="entry name" value="HAD-like"/>
    <property type="match status" value="1"/>
</dbReference>
<dbReference type="InterPro" id="IPR004274">
    <property type="entry name" value="FCP1_dom"/>
</dbReference>
<evidence type="ECO:0000313" key="9">
    <source>
        <dbReference type="Proteomes" id="UP001443914"/>
    </source>
</evidence>
<evidence type="ECO:0000256" key="1">
    <source>
        <dbReference type="ARBA" id="ARBA00004123"/>
    </source>
</evidence>
<sequence length="257" mass="29658">MEDQCYHRVFLEGKCTTCQNCIIDCKDVTTIPFNYIHPGINMSLTILMIDQCRDQDLRTVLARKKLNLILDLDNTLLNSKKTRNLPWTTSNTLVKLRPGAREFLKKAREMFELSIYTMGTRDYAHRMANLLAVGSGLHYLSMFGKIISKEDCTTIGKKGLDIVLSDRRVVLIVDDRDDVWEGSCKGNLVKIEPFWFFQEGKVEKKVNDDSALGPDEMDGGLKRLLRILCSVHSMFYDDDSRDRDYMKRDVRRVLEMG</sequence>
<evidence type="ECO:0000256" key="5">
    <source>
        <dbReference type="ARBA" id="ARBA00047761"/>
    </source>
</evidence>
<evidence type="ECO:0000256" key="6">
    <source>
        <dbReference type="ARBA" id="ARBA00048336"/>
    </source>
</evidence>
<keyword evidence="3" id="KW-0378">Hydrolase</keyword>
<dbReference type="Proteomes" id="UP001443914">
    <property type="component" value="Unassembled WGS sequence"/>
</dbReference>
<dbReference type="InterPro" id="IPR036412">
    <property type="entry name" value="HAD-like_sf"/>
</dbReference>
<reference evidence="8" key="1">
    <citation type="submission" date="2024-03" db="EMBL/GenBank/DDBJ databases">
        <title>WGS assembly of Saponaria officinalis var. Norfolk2.</title>
        <authorList>
            <person name="Jenkins J."/>
            <person name="Shu S."/>
            <person name="Grimwood J."/>
            <person name="Barry K."/>
            <person name="Goodstein D."/>
            <person name="Schmutz J."/>
            <person name="Leebens-Mack J."/>
            <person name="Osbourn A."/>
        </authorList>
    </citation>
    <scope>NUCLEOTIDE SEQUENCE [LARGE SCALE GENOMIC DNA]</scope>
    <source>
        <strain evidence="8">JIC</strain>
    </source>
</reference>
<dbReference type="EC" id="3.1.3.16" evidence="2"/>
<evidence type="ECO:0000256" key="4">
    <source>
        <dbReference type="ARBA" id="ARBA00023242"/>
    </source>
</evidence>
<evidence type="ECO:0000256" key="2">
    <source>
        <dbReference type="ARBA" id="ARBA00013081"/>
    </source>
</evidence>
<dbReference type="InterPro" id="IPR023214">
    <property type="entry name" value="HAD_sf"/>
</dbReference>